<dbReference type="PANTHER" id="PTHR43236:SF1">
    <property type="entry name" value="BLL7220 PROTEIN"/>
    <property type="match status" value="1"/>
</dbReference>
<name>A0ABR8FJ39_9NOST</name>
<reference evidence="3 4" key="1">
    <citation type="journal article" date="2020" name="ISME J.">
        <title>Comparative genomics reveals insights into cyanobacterial evolution and habitat adaptation.</title>
        <authorList>
            <person name="Chen M.Y."/>
            <person name="Teng W.K."/>
            <person name="Zhao L."/>
            <person name="Hu C.X."/>
            <person name="Zhou Y.K."/>
            <person name="Han B.P."/>
            <person name="Song L.R."/>
            <person name="Shu W.S."/>
        </authorList>
    </citation>
    <scope>NUCLEOTIDE SEQUENCE [LARGE SCALE GENOMIC DNA]</scope>
    <source>
        <strain evidence="3 4">FACHB-196</strain>
    </source>
</reference>
<dbReference type="Pfam" id="PF06114">
    <property type="entry name" value="Peptidase_M78"/>
    <property type="match status" value="1"/>
</dbReference>
<dbReference type="Proteomes" id="UP000640531">
    <property type="component" value="Unassembled WGS sequence"/>
</dbReference>
<dbReference type="PANTHER" id="PTHR43236">
    <property type="entry name" value="ANTITOXIN HIGA1"/>
    <property type="match status" value="1"/>
</dbReference>
<dbReference type="PROSITE" id="PS50943">
    <property type="entry name" value="HTH_CROC1"/>
    <property type="match status" value="1"/>
</dbReference>
<dbReference type="Gene3D" id="1.10.260.40">
    <property type="entry name" value="lambda repressor-like DNA-binding domains"/>
    <property type="match status" value="1"/>
</dbReference>
<dbReference type="Pfam" id="PF01381">
    <property type="entry name" value="HTH_3"/>
    <property type="match status" value="1"/>
</dbReference>
<evidence type="ECO:0000256" key="1">
    <source>
        <dbReference type="ARBA" id="ARBA00007227"/>
    </source>
</evidence>
<dbReference type="Gene3D" id="1.10.10.2910">
    <property type="match status" value="1"/>
</dbReference>
<dbReference type="CDD" id="cd00093">
    <property type="entry name" value="HTH_XRE"/>
    <property type="match status" value="1"/>
</dbReference>
<gene>
    <name evidence="3" type="ORF">H6G59_18665</name>
</gene>
<dbReference type="EMBL" id="JACJST010000019">
    <property type="protein sequence ID" value="MBD2569880.1"/>
    <property type="molecule type" value="Genomic_DNA"/>
</dbReference>
<dbReference type="InterPro" id="IPR010359">
    <property type="entry name" value="IrrE_HExxH"/>
</dbReference>
<evidence type="ECO:0000259" key="2">
    <source>
        <dbReference type="PROSITE" id="PS50943"/>
    </source>
</evidence>
<keyword evidence="4" id="KW-1185">Reference proteome</keyword>
<dbReference type="InterPro" id="IPR010982">
    <property type="entry name" value="Lambda_DNA-bd_dom_sf"/>
</dbReference>
<evidence type="ECO:0000313" key="4">
    <source>
        <dbReference type="Proteomes" id="UP000640531"/>
    </source>
</evidence>
<dbReference type="SUPFAM" id="SSF47413">
    <property type="entry name" value="lambda repressor-like DNA-binding domains"/>
    <property type="match status" value="1"/>
</dbReference>
<accession>A0ABR8FJ39</accession>
<dbReference type="SMART" id="SM00530">
    <property type="entry name" value="HTH_XRE"/>
    <property type="match status" value="1"/>
</dbReference>
<evidence type="ECO:0000313" key="3">
    <source>
        <dbReference type="EMBL" id="MBD2569880.1"/>
    </source>
</evidence>
<dbReference type="RefSeq" id="WP_190717084.1">
    <property type="nucleotide sequence ID" value="NZ_JACJST010000019.1"/>
</dbReference>
<organism evidence="3 4">
    <name type="scientific">Anabaena lutea FACHB-196</name>
    <dbReference type="NCBI Taxonomy" id="2692881"/>
    <lineage>
        <taxon>Bacteria</taxon>
        <taxon>Bacillati</taxon>
        <taxon>Cyanobacteriota</taxon>
        <taxon>Cyanophyceae</taxon>
        <taxon>Nostocales</taxon>
        <taxon>Nostocaceae</taxon>
        <taxon>Anabaena</taxon>
    </lineage>
</organism>
<feature type="domain" description="HTH cro/C1-type" evidence="2">
    <location>
        <begin position="13"/>
        <end position="67"/>
    </location>
</feature>
<protein>
    <submittedName>
        <fullName evidence="3">ImmA/IrrE family metallo-endopeptidase</fullName>
    </submittedName>
</protein>
<comment type="caution">
    <text evidence="3">The sequence shown here is derived from an EMBL/GenBank/DDBJ whole genome shotgun (WGS) entry which is preliminary data.</text>
</comment>
<comment type="similarity">
    <text evidence="1">Belongs to the short-chain fatty acyl-CoA assimilation regulator (ScfR) family.</text>
</comment>
<dbReference type="InterPro" id="IPR052345">
    <property type="entry name" value="Rad_response_metalloprotease"/>
</dbReference>
<sequence>MKPSTPGFMGANLRRARKARNVTAVSLADKLGVTKQAISNYESGRQTPSPEITEKICEILNFPVSFFLQKSREIVVGETPHFYRSMSAATKSAREMAEEKFHWLLDFVTLTEMFIEFPSVKFPNINPPADPTKISDEYIEQASFQVRHYWGLGDGPISNSVWLLENNGAIIVRRSLEAETLDAFSLWVSGRPYIILGTDKNCAVRSRFDLAHELGHLILHRNISDIYLNNPKYFKLIEDQASRFAGAIQFPYTSFSKEVKKTNLEMFRLLKRRWKLSIAMMIKRAEHLDFLNEEKAQSLWRSYTRRGWRTNEPFDDELEIEIPKLIKNAVELLIKEGILSGADISNELNLHHLDIEDSAGLPIHFLNPQAGEVINLRHRFSQEPKDLFNGKPGEIVQFPSPSRLRK</sequence>
<dbReference type="InterPro" id="IPR001387">
    <property type="entry name" value="Cro/C1-type_HTH"/>
</dbReference>
<proteinExistence type="inferred from homology"/>